<evidence type="ECO:0000256" key="1">
    <source>
        <dbReference type="SAM" id="MobiDB-lite"/>
    </source>
</evidence>
<name>A0ABU3TEE1_9BACT</name>
<dbReference type="Proteomes" id="UP001250698">
    <property type="component" value="Unassembled WGS sequence"/>
</dbReference>
<keyword evidence="3" id="KW-1185">Reference proteome</keyword>
<dbReference type="InterPro" id="IPR032774">
    <property type="entry name" value="WG_beta_rep"/>
</dbReference>
<gene>
    <name evidence="2" type="ORF">ROI90_04875</name>
</gene>
<accession>A0ABU3TEE1</accession>
<proteinExistence type="predicted"/>
<comment type="caution">
    <text evidence="2">The sequence shown here is derived from an EMBL/GenBank/DDBJ whole genome shotgun (WGS) entry which is preliminary data.</text>
</comment>
<reference evidence="2 3" key="1">
    <citation type="submission" date="2023-10" db="EMBL/GenBank/DDBJ databases">
        <title>Hymenobacter endophyticus sp. nov., an isolate from the leaf tissues of wheat.</title>
        <authorList>
            <person name="Dai Y."/>
        </authorList>
    </citation>
    <scope>NUCLEOTIDE SEQUENCE [LARGE SCALE GENOMIC DNA]</scope>
    <source>
        <strain evidence="2 3">ZK17L-C2</strain>
    </source>
</reference>
<feature type="region of interest" description="Disordered" evidence="1">
    <location>
        <begin position="217"/>
        <end position="237"/>
    </location>
</feature>
<evidence type="ECO:0000313" key="3">
    <source>
        <dbReference type="Proteomes" id="UP001250698"/>
    </source>
</evidence>
<feature type="region of interest" description="Disordered" evidence="1">
    <location>
        <begin position="36"/>
        <end position="55"/>
    </location>
</feature>
<dbReference type="EMBL" id="JAWDJT010000002">
    <property type="protein sequence ID" value="MDU0369719.1"/>
    <property type="molecule type" value="Genomic_DNA"/>
</dbReference>
<dbReference type="Pfam" id="PF14903">
    <property type="entry name" value="WG_beta_rep"/>
    <property type="match status" value="2"/>
</dbReference>
<organism evidence="2 3">
    <name type="scientific">Hymenobacter endophyticus</name>
    <dbReference type="NCBI Taxonomy" id="3076335"/>
    <lineage>
        <taxon>Bacteria</taxon>
        <taxon>Pseudomonadati</taxon>
        <taxon>Bacteroidota</taxon>
        <taxon>Cytophagia</taxon>
        <taxon>Cytophagales</taxon>
        <taxon>Hymenobacteraceae</taxon>
        <taxon>Hymenobacter</taxon>
    </lineage>
</organism>
<protein>
    <submittedName>
        <fullName evidence="2">WG repeat-containing protein</fullName>
    </submittedName>
</protein>
<evidence type="ECO:0000313" key="2">
    <source>
        <dbReference type="EMBL" id="MDU0369719.1"/>
    </source>
</evidence>
<feature type="compositionally biased region" description="Polar residues" evidence="1">
    <location>
        <begin position="218"/>
        <end position="228"/>
    </location>
</feature>
<sequence>MAIIGFVACRPARPLMVENKEGRYYFQDRQTGRIVGGPYKSTYENPEPDSPKPMPRKQLVEALDSTRRGLPWLVNAWGRQTVRAFYFDNGPDYVQQGLMRYTNDSAQVGFANRRGRIKIPARFTIAYPFNHGHSIVGQGSHLKPRFPDETEHMVWRGGKWGIIDRRGNTVVPIQYDALNLVRENDKWLEAVRGSEKFLITYAGRRLSSRAYSIHGQLPDSTQSKSQLQVDELKGWGE</sequence>